<evidence type="ECO:0000313" key="3">
    <source>
        <dbReference type="EMBL" id="KAG5403916.1"/>
    </source>
</evidence>
<dbReference type="PANTHER" id="PTHR45811:SF16">
    <property type="entry name" value="COPPER TRANSPORT PROTEIN FAMILY-RELATED"/>
    <property type="match status" value="1"/>
</dbReference>
<protein>
    <recommendedName>
        <fullName evidence="5">HMA domain-containing protein</fullName>
    </recommendedName>
</protein>
<evidence type="ECO:0000256" key="1">
    <source>
        <dbReference type="ARBA" id="ARBA00022723"/>
    </source>
</evidence>
<dbReference type="Proteomes" id="UP000823674">
    <property type="component" value="Chromosome A03"/>
</dbReference>
<sequence length="192" mass="22262">MQEKVVFKLDVFDERIKQRAMKVVCDFPGVTLIDVKEKGKLKVSGEFDKFQMTKKLKKIYKYVDIIALEHDGEPKKNPDPVKKPEPIVKKAPSFRRWKIGVTLIDVKEKGKLKVSGEFDKFQMTKKLKKIYEYVDIIALEHDEGPKKQSVPVKKPEPIVKKAAPKKKSDPVKKPEPIVKKAASFRHWKLSFF</sequence>
<organism evidence="3 4">
    <name type="scientific">Brassica rapa subsp. trilocularis</name>
    <dbReference type="NCBI Taxonomy" id="1813537"/>
    <lineage>
        <taxon>Eukaryota</taxon>
        <taxon>Viridiplantae</taxon>
        <taxon>Streptophyta</taxon>
        <taxon>Embryophyta</taxon>
        <taxon>Tracheophyta</taxon>
        <taxon>Spermatophyta</taxon>
        <taxon>Magnoliopsida</taxon>
        <taxon>eudicotyledons</taxon>
        <taxon>Gunneridae</taxon>
        <taxon>Pentapetalae</taxon>
        <taxon>rosids</taxon>
        <taxon>malvids</taxon>
        <taxon>Brassicales</taxon>
        <taxon>Brassicaceae</taxon>
        <taxon>Brassiceae</taxon>
        <taxon>Brassica</taxon>
    </lineage>
</organism>
<evidence type="ECO:0008006" key="5">
    <source>
        <dbReference type="Google" id="ProtNLM"/>
    </source>
</evidence>
<accession>A0ABQ7N1B7</accession>
<name>A0ABQ7N1B7_BRACM</name>
<comment type="caution">
    <text evidence="3">The sequence shown here is derived from an EMBL/GenBank/DDBJ whole genome shotgun (WGS) entry which is preliminary data.</text>
</comment>
<reference evidence="3 4" key="1">
    <citation type="submission" date="2021-03" db="EMBL/GenBank/DDBJ databases">
        <authorList>
            <person name="King G.J."/>
            <person name="Bancroft I."/>
            <person name="Baten A."/>
            <person name="Bloomfield J."/>
            <person name="Borpatragohain P."/>
            <person name="He Z."/>
            <person name="Irish N."/>
            <person name="Irwin J."/>
            <person name="Liu K."/>
            <person name="Mauleon R.P."/>
            <person name="Moore J."/>
            <person name="Morris R."/>
            <person name="Ostergaard L."/>
            <person name="Wang B."/>
            <person name="Wells R."/>
        </authorList>
    </citation>
    <scope>NUCLEOTIDE SEQUENCE [LARGE SCALE GENOMIC DNA]</scope>
    <source>
        <strain evidence="3">R-o-18</strain>
        <tissue evidence="3">Leaf</tissue>
    </source>
</reference>
<dbReference type="Gene3D" id="3.30.70.100">
    <property type="match status" value="1"/>
</dbReference>
<keyword evidence="4" id="KW-1185">Reference proteome</keyword>
<feature type="region of interest" description="Disordered" evidence="2">
    <location>
        <begin position="144"/>
        <end position="174"/>
    </location>
</feature>
<gene>
    <name evidence="3" type="primary">A03p016140.1_BraROA</name>
    <name evidence="3" type="ORF">IGI04_010035</name>
</gene>
<dbReference type="PANTHER" id="PTHR45811">
    <property type="entry name" value="COPPER TRANSPORT PROTEIN FAMILY-RELATED"/>
    <property type="match status" value="1"/>
</dbReference>
<proteinExistence type="predicted"/>
<dbReference type="InterPro" id="IPR051863">
    <property type="entry name" value="HIPP"/>
</dbReference>
<evidence type="ECO:0000256" key="2">
    <source>
        <dbReference type="SAM" id="MobiDB-lite"/>
    </source>
</evidence>
<dbReference type="EMBL" id="JADBGQ010000003">
    <property type="protein sequence ID" value="KAG5403916.1"/>
    <property type="molecule type" value="Genomic_DNA"/>
</dbReference>
<keyword evidence="1" id="KW-0479">Metal-binding</keyword>
<evidence type="ECO:0000313" key="4">
    <source>
        <dbReference type="Proteomes" id="UP000823674"/>
    </source>
</evidence>